<evidence type="ECO:0000313" key="6">
    <source>
        <dbReference type="EMBL" id="GAF92508.1"/>
    </source>
</evidence>
<dbReference type="InterPro" id="IPR051010">
    <property type="entry name" value="BCAA_transport"/>
</dbReference>
<dbReference type="EMBL" id="BARS01019583">
    <property type="protein sequence ID" value="GAF92508.1"/>
    <property type="molecule type" value="Genomic_DNA"/>
</dbReference>
<dbReference type="PANTHER" id="PTHR30483">
    <property type="entry name" value="LEUCINE-SPECIFIC-BINDING PROTEIN"/>
    <property type="match status" value="1"/>
</dbReference>
<dbReference type="Gene3D" id="3.40.50.2300">
    <property type="match status" value="2"/>
</dbReference>
<evidence type="ECO:0000256" key="2">
    <source>
        <dbReference type="ARBA" id="ARBA00022692"/>
    </source>
</evidence>
<gene>
    <name evidence="6" type="ORF">S01H1_31710</name>
</gene>
<evidence type="ECO:0000259" key="5">
    <source>
        <dbReference type="Pfam" id="PF01094"/>
    </source>
</evidence>
<dbReference type="GO" id="GO:0016020">
    <property type="term" value="C:membrane"/>
    <property type="evidence" value="ECO:0007669"/>
    <property type="project" value="UniProtKB-SubCell"/>
</dbReference>
<keyword evidence="4" id="KW-0472">Membrane</keyword>
<comment type="subcellular location">
    <subcellularLocation>
        <location evidence="1">Membrane</location>
    </subcellularLocation>
</comment>
<dbReference type="SUPFAM" id="SSF53822">
    <property type="entry name" value="Periplasmic binding protein-like I"/>
    <property type="match status" value="1"/>
</dbReference>
<evidence type="ECO:0000256" key="4">
    <source>
        <dbReference type="ARBA" id="ARBA00023136"/>
    </source>
</evidence>
<evidence type="ECO:0000256" key="3">
    <source>
        <dbReference type="ARBA" id="ARBA00022989"/>
    </source>
</evidence>
<accession>X0TG52</accession>
<feature type="non-terminal residue" evidence="6">
    <location>
        <position position="1"/>
    </location>
</feature>
<sequence>GKVLAMVPHDEKAAESYTAELRKALAGNPGALAAYSYPQHAKVYLKEAVEFFNFKNFFYCDGTKSLEIIEALGADIVEGQMGTAPGSLGGEPLELFNKHFEEEFGEMPPLPFITNAYDGMSVIGLAAYAAIQKGLDPTSENIRDNLRYVAGPPGEVILPGEFKKAFDLLKKGKDINYEGAAGSVDFDKNGDVITPIEIFKYTGGSIETVRIETP</sequence>
<keyword evidence="3" id="KW-1133">Transmembrane helix</keyword>
<name>X0TG52_9ZZZZ</name>
<dbReference type="AlphaFoldDB" id="X0TG52"/>
<comment type="caution">
    <text evidence="6">The sequence shown here is derived from an EMBL/GenBank/DDBJ whole genome shotgun (WGS) entry which is preliminary data.</text>
</comment>
<organism evidence="6">
    <name type="scientific">marine sediment metagenome</name>
    <dbReference type="NCBI Taxonomy" id="412755"/>
    <lineage>
        <taxon>unclassified sequences</taxon>
        <taxon>metagenomes</taxon>
        <taxon>ecological metagenomes</taxon>
    </lineage>
</organism>
<dbReference type="PANTHER" id="PTHR30483:SF6">
    <property type="entry name" value="PERIPLASMIC BINDING PROTEIN OF ABC TRANSPORTER FOR NATURAL AMINO ACIDS"/>
    <property type="match status" value="1"/>
</dbReference>
<protein>
    <recommendedName>
        <fullName evidence="5">Receptor ligand binding region domain-containing protein</fullName>
    </recommendedName>
</protein>
<dbReference type="InterPro" id="IPR001828">
    <property type="entry name" value="ANF_lig-bd_rcpt"/>
</dbReference>
<keyword evidence="2" id="KW-0812">Transmembrane</keyword>
<dbReference type="InterPro" id="IPR028082">
    <property type="entry name" value="Peripla_BP_I"/>
</dbReference>
<evidence type="ECO:0000256" key="1">
    <source>
        <dbReference type="ARBA" id="ARBA00004370"/>
    </source>
</evidence>
<reference evidence="6" key="1">
    <citation type="journal article" date="2014" name="Front. Microbiol.">
        <title>High frequency of phylogenetically diverse reductive dehalogenase-homologous genes in deep subseafloor sedimentary metagenomes.</title>
        <authorList>
            <person name="Kawai M."/>
            <person name="Futagami T."/>
            <person name="Toyoda A."/>
            <person name="Takaki Y."/>
            <person name="Nishi S."/>
            <person name="Hori S."/>
            <person name="Arai W."/>
            <person name="Tsubouchi T."/>
            <person name="Morono Y."/>
            <person name="Uchiyama I."/>
            <person name="Ito T."/>
            <person name="Fujiyama A."/>
            <person name="Inagaki F."/>
            <person name="Takami H."/>
        </authorList>
    </citation>
    <scope>NUCLEOTIDE SEQUENCE</scope>
    <source>
        <strain evidence="6">Expedition CK06-06</strain>
    </source>
</reference>
<proteinExistence type="predicted"/>
<dbReference type="Pfam" id="PF01094">
    <property type="entry name" value="ANF_receptor"/>
    <property type="match status" value="1"/>
</dbReference>
<feature type="domain" description="Receptor ligand binding region" evidence="5">
    <location>
        <begin position="98"/>
        <end position="203"/>
    </location>
</feature>